<proteinExistence type="predicted"/>
<evidence type="ECO:0000313" key="3">
    <source>
        <dbReference type="Proteomes" id="UP001165122"/>
    </source>
</evidence>
<dbReference type="AlphaFoldDB" id="A0A9W6ZD81"/>
<feature type="compositionally biased region" description="Basic and acidic residues" evidence="1">
    <location>
        <begin position="113"/>
        <end position="139"/>
    </location>
</feature>
<keyword evidence="3" id="KW-1185">Reference proteome</keyword>
<accession>A0A9W6ZD81</accession>
<sequence length="286" mass="32894">MSKLMRTNLDLDSMNQTELMKLLRVKEMENERLKKGVASLMTEERTLLKDLEEEEGKKAAENSNMVHGFAFDTFRIVEHMKGLFKQQFQAELDHPNRPKNEVAQRRLRTAAEQGKRSAEQARHACNKAQEDLEKAKKSKLKDAAEGVEKAEQMVKETHNTKIEMCRIPANDLVKNVTLDDKMFVVNLTLNELEVICISEEDVEIKKMKELKRIEDRCRILREALKNTSDLTNSASLIQEQAKEIKEIHLVKGALKQLVGKKGLRKAIVEVREEVGKKTFRKGLQTK</sequence>
<protein>
    <submittedName>
        <fullName evidence="2">Uncharacterized protein</fullName>
    </submittedName>
</protein>
<name>A0A9W6ZD81_9STRA</name>
<gene>
    <name evidence="2" type="ORF">TrLO_g12592</name>
</gene>
<reference evidence="3" key="1">
    <citation type="journal article" date="2023" name="Commun. Biol.">
        <title>Genome analysis of Parmales, the sister group of diatoms, reveals the evolutionary specialization of diatoms from phago-mixotrophs to photoautotrophs.</title>
        <authorList>
            <person name="Ban H."/>
            <person name="Sato S."/>
            <person name="Yoshikawa S."/>
            <person name="Yamada K."/>
            <person name="Nakamura Y."/>
            <person name="Ichinomiya M."/>
            <person name="Sato N."/>
            <person name="Blanc-Mathieu R."/>
            <person name="Endo H."/>
            <person name="Kuwata A."/>
            <person name="Ogata H."/>
        </authorList>
    </citation>
    <scope>NUCLEOTIDE SEQUENCE [LARGE SCALE GENOMIC DNA]</scope>
    <source>
        <strain evidence="3">NIES 3700</strain>
    </source>
</reference>
<dbReference type="EMBL" id="BRXW01000362">
    <property type="protein sequence ID" value="GMH47965.1"/>
    <property type="molecule type" value="Genomic_DNA"/>
</dbReference>
<comment type="caution">
    <text evidence="2">The sequence shown here is derived from an EMBL/GenBank/DDBJ whole genome shotgun (WGS) entry which is preliminary data.</text>
</comment>
<dbReference type="Proteomes" id="UP001165122">
    <property type="component" value="Unassembled WGS sequence"/>
</dbReference>
<dbReference type="OrthoDB" id="10403464at2759"/>
<evidence type="ECO:0000256" key="1">
    <source>
        <dbReference type="SAM" id="MobiDB-lite"/>
    </source>
</evidence>
<organism evidence="2 3">
    <name type="scientific">Triparma laevis f. longispina</name>
    <dbReference type="NCBI Taxonomy" id="1714387"/>
    <lineage>
        <taxon>Eukaryota</taxon>
        <taxon>Sar</taxon>
        <taxon>Stramenopiles</taxon>
        <taxon>Ochrophyta</taxon>
        <taxon>Bolidophyceae</taxon>
        <taxon>Parmales</taxon>
        <taxon>Triparmaceae</taxon>
        <taxon>Triparma</taxon>
    </lineage>
</organism>
<feature type="region of interest" description="Disordered" evidence="1">
    <location>
        <begin position="112"/>
        <end position="139"/>
    </location>
</feature>
<evidence type="ECO:0000313" key="2">
    <source>
        <dbReference type="EMBL" id="GMH47965.1"/>
    </source>
</evidence>